<dbReference type="EMBL" id="BAAACI010000006">
    <property type="protein sequence ID" value="GAA0774590.1"/>
    <property type="molecule type" value="Genomic_DNA"/>
</dbReference>
<proteinExistence type="predicted"/>
<organism evidence="1 2">
    <name type="scientific">Clostridium subterminale</name>
    <dbReference type="NCBI Taxonomy" id="1550"/>
    <lineage>
        <taxon>Bacteria</taxon>
        <taxon>Bacillati</taxon>
        <taxon>Bacillota</taxon>
        <taxon>Clostridia</taxon>
        <taxon>Eubacteriales</taxon>
        <taxon>Clostridiaceae</taxon>
        <taxon>Clostridium</taxon>
    </lineage>
</organism>
<evidence type="ECO:0008006" key="3">
    <source>
        <dbReference type="Google" id="ProtNLM"/>
    </source>
</evidence>
<dbReference type="RefSeq" id="WP_343826739.1">
    <property type="nucleotide sequence ID" value="NZ_BAAACI010000006.1"/>
</dbReference>
<dbReference type="Proteomes" id="UP001501047">
    <property type="component" value="Unassembled WGS sequence"/>
</dbReference>
<reference evidence="2" key="1">
    <citation type="journal article" date="2019" name="Int. J. Syst. Evol. Microbiol.">
        <title>The Global Catalogue of Microorganisms (GCM) 10K type strain sequencing project: providing services to taxonomists for standard genome sequencing and annotation.</title>
        <authorList>
            <consortium name="The Broad Institute Genomics Platform"/>
            <consortium name="The Broad Institute Genome Sequencing Center for Infectious Disease"/>
            <person name="Wu L."/>
            <person name="Ma J."/>
        </authorList>
    </citation>
    <scope>NUCLEOTIDE SEQUENCE [LARGE SCALE GENOMIC DNA]</scope>
    <source>
        <strain evidence="2">JCM 1417</strain>
    </source>
</reference>
<gene>
    <name evidence="1" type="ORF">GCM10008908_24700</name>
</gene>
<protein>
    <recommendedName>
        <fullName evidence="3">Phage protein</fullName>
    </recommendedName>
</protein>
<sequence>MKYRKKPVVIEAFKRTGDANQVEDPEWIIEAIKKRDICFVNYEADKTCVMLINTLEGGMKANQGDYIIKGINGEIYPCKPDIFEKTYESVENNEVKTIERRWMSGKIERFEL</sequence>
<evidence type="ECO:0000313" key="1">
    <source>
        <dbReference type="EMBL" id="GAA0774590.1"/>
    </source>
</evidence>
<name>A0ABP3W265_CLOSU</name>
<accession>A0ABP3W265</accession>
<keyword evidence="2" id="KW-1185">Reference proteome</keyword>
<comment type="caution">
    <text evidence="1">The sequence shown here is derived from an EMBL/GenBank/DDBJ whole genome shotgun (WGS) entry which is preliminary data.</text>
</comment>
<evidence type="ECO:0000313" key="2">
    <source>
        <dbReference type="Proteomes" id="UP001501047"/>
    </source>
</evidence>